<evidence type="ECO:0000256" key="5">
    <source>
        <dbReference type="ARBA" id="ARBA00022679"/>
    </source>
</evidence>
<keyword evidence="7 11" id="KW-0418">Kinase</keyword>
<comment type="caution">
    <text evidence="14">The sequence shown here is derived from an EMBL/GenBank/DDBJ whole genome shotgun (WGS) entry which is preliminary data.</text>
</comment>
<feature type="binding site" evidence="11">
    <location>
        <begin position="325"/>
        <end position="331"/>
    </location>
    <ligand>
        <name>ATP</name>
        <dbReference type="ChEBI" id="CHEBI:30616"/>
    </ligand>
</feature>
<sequence length="579" mass="66817">MKVATAPASPAVQKAATRILRAFDDYNAAFADISRRGRRRFEAGDRAGMQADAMERVQLYDDSIRECLALLETELGSRILSRTFWKALRNHYRELIEELPDSELCKTFFNSSSRRLFRTRGVDGAVEFRALEVEPSTRSSEPPAIHHFAIPDSSQNELHRLWDRVLASLPFRLAWGDRPGDVDRLARRLGRVLEDDDKGWPVAMEFMDTVFYRDGRAWLVGRLFTEKDYRPCVVVLNRHADGIRAEALLIDRRSLSIAFGYTHNYFLADLPRVSDATLFLRTLLPHKPLDELYTVLGRIKQGKTERYRHFFRHLNAHADEKLELAEGTPGLVMVVFTLPSYPLVFKVVRDRFGPEKPFKREQVFKQYQMVFRHERGGRLVDAQPFRELRFPLRQMSEALLKELQSDCQQSIRIDGDSLIVNHCYAERRVRPLNLYLREAGPQEQAAVLSDYGQALEDLSCADIFPGDLLLKNFGVTGTGRVIFYDYDELRLLRHCHFRRIPPARSEEELMSAEPGFAVNPGDVFPERFPDFMGLSTEQLDVIRLHHAHIFDAAWWRDQREKVMAGGVDHPPYPLGCRLV</sequence>
<evidence type="ECO:0000313" key="14">
    <source>
        <dbReference type="EMBL" id="MDQ2070048.1"/>
    </source>
</evidence>
<evidence type="ECO:0000256" key="4">
    <source>
        <dbReference type="ARBA" id="ARBA00022532"/>
    </source>
</evidence>
<feature type="binding site" evidence="11">
    <location>
        <position position="346"/>
    </location>
    <ligand>
        <name>ATP</name>
        <dbReference type="ChEBI" id="CHEBI:30616"/>
    </ligand>
</feature>
<keyword evidence="10 11" id="KW-0904">Protein phosphatase</keyword>
<reference evidence="14 15" key="1">
    <citation type="submission" date="2023-08" db="EMBL/GenBank/DDBJ databases">
        <title>Whole-genome sequencing of halo(alkali)philic microorganisms from hypersaline lakes.</title>
        <authorList>
            <person name="Sorokin D.Y."/>
            <person name="Abbas B."/>
            <person name="Merkel A.Y."/>
        </authorList>
    </citation>
    <scope>NUCLEOTIDE SEQUENCE [LARGE SCALE GENOMIC DNA]</scope>
    <source>
        <strain evidence="14 15">AB-CW4</strain>
    </source>
</reference>
<dbReference type="PIRSF" id="PIRSF000719">
    <property type="entry name" value="AceK"/>
    <property type="match status" value="1"/>
</dbReference>
<dbReference type="Pfam" id="PF06315">
    <property type="entry name" value="AceK_kinase"/>
    <property type="match status" value="1"/>
</dbReference>
<dbReference type="GO" id="GO:0016787">
    <property type="term" value="F:hydrolase activity"/>
    <property type="evidence" value="ECO:0007669"/>
    <property type="project" value="UniProtKB-KW"/>
</dbReference>
<evidence type="ECO:0000256" key="9">
    <source>
        <dbReference type="ARBA" id="ARBA00022840"/>
    </source>
</evidence>
<evidence type="ECO:0000256" key="1">
    <source>
        <dbReference type="ARBA" id="ARBA00022435"/>
    </source>
</evidence>
<keyword evidence="6 11" id="KW-0547">Nucleotide-binding</keyword>
<feature type="domain" description="Isocitrate dehydrogenase kinase/phosphatase (AceK) kinase" evidence="12">
    <location>
        <begin position="320"/>
        <end position="572"/>
    </location>
</feature>
<dbReference type="InterPro" id="IPR010452">
    <property type="entry name" value="Isocitrate_DH_AceK"/>
</dbReference>
<evidence type="ECO:0000256" key="2">
    <source>
        <dbReference type="ARBA" id="ARBA00022490"/>
    </source>
</evidence>
<dbReference type="PANTHER" id="PTHR39559">
    <property type="match status" value="1"/>
</dbReference>
<keyword evidence="15" id="KW-1185">Reference proteome</keyword>
<comment type="similarity">
    <text evidence="11">Belongs to the AceK family.</text>
</comment>
<dbReference type="InterPro" id="IPR046855">
    <property type="entry name" value="AceK_kinase"/>
</dbReference>
<protein>
    <recommendedName>
        <fullName evidence="11">Isocitrate dehydrogenase kinase/phosphatase</fullName>
        <shortName evidence="11">IDH kinase/phosphatase</shortName>
        <shortName evidence="11">IDHK/P</shortName>
        <ecNumber evidence="11">2.7.11.5</ecNumber>
        <ecNumber evidence="11">3.1.3.-</ecNumber>
    </recommendedName>
</protein>
<keyword evidence="5 11" id="KW-0808">Transferase</keyword>
<proteinExistence type="inferred from homology"/>
<dbReference type="Pfam" id="PF20423">
    <property type="entry name" value="AceK_regulatory"/>
    <property type="match status" value="1"/>
</dbReference>
<evidence type="ECO:0000259" key="13">
    <source>
        <dbReference type="Pfam" id="PF20423"/>
    </source>
</evidence>
<comment type="catalytic activity">
    <reaction evidence="11">
        <text>L-seryl-[isocitrate dehydrogenase] + ATP = O-phospho-L-seryl-[isocitrate dehydrogenase] + ADP + H(+)</text>
        <dbReference type="Rhea" id="RHEA:43540"/>
        <dbReference type="Rhea" id="RHEA-COMP:10605"/>
        <dbReference type="Rhea" id="RHEA-COMP:10606"/>
        <dbReference type="ChEBI" id="CHEBI:15378"/>
        <dbReference type="ChEBI" id="CHEBI:29999"/>
        <dbReference type="ChEBI" id="CHEBI:30616"/>
        <dbReference type="ChEBI" id="CHEBI:83421"/>
        <dbReference type="ChEBI" id="CHEBI:456216"/>
        <dbReference type="EC" id="2.7.11.5"/>
    </reaction>
</comment>
<dbReference type="InterPro" id="IPR046854">
    <property type="entry name" value="AceK_regulatory"/>
</dbReference>
<dbReference type="PANTHER" id="PTHR39559:SF1">
    <property type="entry name" value="ISOCITRATE DEHYDROGENASE KINASE_PHOSPHATASE"/>
    <property type="match status" value="1"/>
</dbReference>
<keyword evidence="2 11" id="KW-0963">Cytoplasm</keyword>
<evidence type="ECO:0000256" key="6">
    <source>
        <dbReference type="ARBA" id="ARBA00022741"/>
    </source>
</evidence>
<dbReference type="GO" id="GO:0008772">
    <property type="term" value="F:[isocitrate dehydrogenase (NADP+)] kinase activity"/>
    <property type="evidence" value="ECO:0007669"/>
    <property type="project" value="UniProtKB-EC"/>
</dbReference>
<evidence type="ECO:0000256" key="7">
    <source>
        <dbReference type="ARBA" id="ARBA00022777"/>
    </source>
</evidence>
<feature type="active site" evidence="11">
    <location>
        <position position="381"/>
    </location>
</feature>
<keyword evidence="4 11" id="KW-0816">Tricarboxylic acid cycle</keyword>
<evidence type="ECO:0000256" key="11">
    <source>
        <dbReference type="HAMAP-Rule" id="MF_00747"/>
    </source>
</evidence>
<gene>
    <name evidence="11 14" type="primary">aceK</name>
    <name evidence="14" type="ORF">RBH19_09185</name>
</gene>
<comment type="subcellular location">
    <subcellularLocation>
        <location evidence="11">Cytoplasm</location>
    </subcellularLocation>
</comment>
<evidence type="ECO:0000259" key="12">
    <source>
        <dbReference type="Pfam" id="PF06315"/>
    </source>
</evidence>
<keyword evidence="1 11" id="KW-0329">Glyoxylate bypass</keyword>
<dbReference type="HAMAP" id="MF_00747">
    <property type="entry name" value="AceK"/>
    <property type="match status" value="1"/>
</dbReference>
<evidence type="ECO:0000313" key="15">
    <source>
        <dbReference type="Proteomes" id="UP001239019"/>
    </source>
</evidence>
<evidence type="ECO:0000256" key="10">
    <source>
        <dbReference type="ARBA" id="ARBA00022912"/>
    </source>
</evidence>
<organism evidence="14 15">
    <name type="scientific">Natronospira bacteriovora</name>
    <dbReference type="NCBI Taxonomy" id="3069753"/>
    <lineage>
        <taxon>Bacteria</taxon>
        <taxon>Pseudomonadati</taxon>
        <taxon>Pseudomonadota</taxon>
        <taxon>Gammaproteobacteria</taxon>
        <taxon>Natronospirales</taxon>
        <taxon>Natronospiraceae</taxon>
        <taxon>Natronospira</taxon>
    </lineage>
</organism>
<keyword evidence="8 11" id="KW-0378">Hydrolase</keyword>
<feature type="domain" description="Isocitrate dehydrogenase kinase/phosphatase (AceK) regulatory" evidence="13">
    <location>
        <begin position="16"/>
        <end position="316"/>
    </location>
</feature>
<dbReference type="RefSeq" id="WP_306728545.1">
    <property type="nucleotide sequence ID" value="NZ_JAVDDT010000005.1"/>
</dbReference>
<dbReference type="EMBL" id="JAVDDT010000005">
    <property type="protein sequence ID" value="MDQ2070048.1"/>
    <property type="molecule type" value="Genomic_DNA"/>
</dbReference>
<keyword evidence="3 11" id="KW-0723">Serine/threonine-protein kinase</keyword>
<dbReference type="NCBIfam" id="NF002804">
    <property type="entry name" value="PRK02946.1"/>
    <property type="match status" value="1"/>
</dbReference>
<dbReference type="Proteomes" id="UP001239019">
    <property type="component" value="Unassembled WGS sequence"/>
</dbReference>
<accession>A0ABU0W8H1</accession>
<dbReference type="EC" id="3.1.3.-" evidence="11"/>
<name>A0ABU0W8H1_9GAMM</name>
<dbReference type="EC" id="2.7.11.5" evidence="11"/>
<keyword evidence="9 11" id="KW-0067">ATP-binding</keyword>
<evidence type="ECO:0000256" key="8">
    <source>
        <dbReference type="ARBA" id="ARBA00022801"/>
    </source>
</evidence>
<comment type="function">
    <text evidence="11">Bifunctional enzyme which can phosphorylate or dephosphorylate isocitrate dehydrogenase (IDH) on a specific serine residue. This is a regulatory mechanism which enables bacteria to bypass the Krebs cycle via the glyoxylate shunt in response to the source of carbon. When bacteria are grown on glucose, IDH is fully active and unphosphorylated, but when grown on acetate or ethanol, the activity of IDH declines drastically concomitant with its phosphorylation.</text>
</comment>
<evidence type="ECO:0000256" key="3">
    <source>
        <dbReference type="ARBA" id="ARBA00022527"/>
    </source>
</evidence>